<reference evidence="2 3" key="1">
    <citation type="journal article" date="2012" name="J. Bacteriol.">
        <title>Draft genome sequence of the nitrophenol-degrading actinomycete Rhodococcus imtechensis RKJ300.</title>
        <authorList>
            <person name="Vikram S."/>
            <person name="Kumar S."/>
            <person name="Subramanian S."/>
            <person name="Raghava G.P."/>
        </authorList>
    </citation>
    <scope>NUCLEOTIDE SEQUENCE [LARGE SCALE GENOMIC DNA]</scope>
    <source>
        <strain evidence="2 3">RKJ300</strain>
    </source>
</reference>
<evidence type="ECO:0000256" key="1">
    <source>
        <dbReference type="SAM" id="MobiDB-lite"/>
    </source>
</evidence>
<dbReference type="SUPFAM" id="SSF55874">
    <property type="entry name" value="ATPase domain of HSP90 chaperone/DNA topoisomerase II/histidine kinase"/>
    <property type="match status" value="1"/>
</dbReference>
<dbReference type="EMBL" id="AJJH01000084">
    <property type="protein sequence ID" value="EID79136.1"/>
    <property type="molecule type" value="Genomic_DNA"/>
</dbReference>
<sequence>MAVTVSVDDDLTIDVADDGVGLPRAVARSGLHNLTVRAEQAGGTCTVAPHEPTGTRLTWTAPLPEP</sequence>
<dbReference type="AlphaFoldDB" id="I0WRX0"/>
<protein>
    <submittedName>
        <fullName evidence="2">Histidine kinase response regulator</fullName>
    </submittedName>
</protein>
<keyword evidence="2" id="KW-0418">Kinase</keyword>
<evidence type="ECO:0000313" key="2">
    <source>
        <dbReference type="EMBL" id="EID79136.1"/>
    </source>
</evidence>
<dbReference type="RefSeq" id="WP_005571564.1">
    <property type="nucleotide sequence ID" value="NZ_AJJH01000084.1"/>
</dbReference>
<dbReference type="InterPro" id="IPR036890">
    <property type="entry name" value="HATPase_C_sf"/>
</dbReference>
<dbReference type="Proteomes" id="UP000006447">
    <property type="component" value="Unassembled WGS sequence"/>
</dbReference>
<dbReference type="Gene3D" id="3.30.565.10">
    <property type="entry name" value="Histidine kinase-like ATPase, C-terminal domain"/>
    <property type="match status" value="1"/>
</dbReference>
<keyword evidence="2" id="KW-0808">Transferase</keyword>
<gene>
    <name evidence="2" type="ORF">W59_14931</name>
</gene>
<comment type="caution">
    <text evidence="2">The sequence shown here is derived from an EMBL/GenBank/DDBJ whole genome shotgun (WGS) entry which is preliminary data.</text>
</comment>
<proteinExistence type="predicted"/>
<organism evidence="2 3">
    <name type="scientific">Rhodococcus opacus RKJ300 = JCM 13270</name>
    <dbReference type="NCBI Taxonomy" id="1165867"/>
    <lineage>
        <taxon>Bacteria</taxon>
        <taxon>Bacillati</taxon>
        <taxon>Actinomycetota</taxon>
        <taxon>Actinomycetes</taxon>
        <taxon>Mycobacteriales</taxon>
        <taxon>Nocardiaceae</taxon>
        <taxon>Rhodococcus</taxon>
    </lineage>
</organism>
<dbReference type="PATRIC" id="fig|1165867.3.peg.3035"/>
<dbReference type="GO" id="GO:0016301">
    <property type="term" value="F:kinase activity"/>
    <property type="evidence" value="ECO:0007669"/>
    <property type="project" value="UniProtKB-KW"/>
</dbReference>
<feature type="region of interest" description="Disordered" evidence="1">
    <location>
        <begin position="44"/>
        <end position="66"/>
    </location>
</feature>
<accession>I0WRX0</accession>
<evidence type="ECO:0000313" key="3">
    <source>
        <dbReference type="Proteomes" id="UP000006447"/>
    </source>
</evidence>
<name>I0WRX0_RHOOP</name>